<dbReference type="EMBL" id="BK015370">
    <property type="protein sequence ID" value="DAE03704.1"/>
    <property type="molecule type" value="Genomic_DNA"/>
</dbReference>
<keyword evidence="1" id="KW-0812">Transmembrane</keyword>
<name>A0A8S5PAJ8_9CAUD</name>
<keyword evidence="1" id="KW-1133">Transmembrane helix</keyword>
<reference evidence="2" key="1">
    <citation type="journal article" date="2021" name="Proc. Natl. Acad. Sci. U.S.A.">
        <title>A Catalog of Tens of Thousands of Viruses from Human Metagenomes Reveals Hidden Associations with Chronic Diseases.</title>
        <authorList>
            <person name="Tisza M.J."/>
            <person name="Buck C.B."/>
        </authorList>
    </citation>
    <scope>NUCLEOTIDE SEQUENCE</scope>
    <source>
        <strain evidence="2">CtMYJ33</strain>
    </source>
</reference>
<proteinExistence type="predicted"/>
<keyword evidence="1" id="KW-0472">Membrane</keyword>
<accession>A0A8S5PAJ8</accession>
<evidence type="ECO:0000256" key="1">
    <source>
        <dbReference type="SAM" id="Phobius"/>
    </source>
</evidence>
<evidence type="ECO:0000313" key="2">
    <source>
        <dbReference type="EMBL" id="DAE03704.1"/>
    </source>
</evidence>
<feature type="transmembrane region" description="Helical" evidence="1">
    <location>
        <begin position="33"/>
        <end position="54"/>
    </location>
</feature>
<organism evidence="2">
    <name type="scientific">Siphoviridae sp. ctMYJ33</name>
    <dbReference type="NCBI Taxonomy" id="2825461"/>
    <lineage>
        <taxon>Viruses</taxon>
        <taxon>Duplodnaviria</taxon>
        <taxon>Heunggongvirae</taxon>
        <taxon>Uroviricota</taxon>
        <taxon>Caudoviricetes</taxon>
    </lineage>
</organism>
<protein>
    <submittedName>
        <fullName evidence="2">Zinc-ribbon domain protein</fullName>
    </submittedName>
</protein>
<sequence length="61" mass="6974">MKKCKFCKSEIDNDAKVCPVCKRDQCQFHIGQIIIVVILILIIFILITSCTYGINYYNATS</sequence>